<dbReference type="EMBL" id="CAFBNF010000092">
    <property type="protein sequence ID" value="CAB4942805.1"/>
    <property type="molecule type" value="Genomic_DNA"/>
</dbReference>
<evidence type="ECO:0000313" key="1">
    <source>
        <dbReference type="EMBL" id="CAB4942805.1"/>
    </source>
</evidence>
<dbReference type="AlphaFoldDB" id="A0A6J7JHG1"/>
<protein>
    <submittedName>
        <fullName evidence="1">Unannotated protein</fullName>
    </submittedName>
</protein>
<sequence length="139" mass="15071">MNHYLAGGLAAAALVLTPLAAASPATAQADPGLNSTYDFSFALYGSHYFSVVDRPQVTIRFTPTAGGDEPVTVGVQEADCGRREKHCTRWKTVAQKVVYLRTGKDVTVRLRVAVSSRAHRITLTKQEDGVYYQGGITIR</sequence>
<proteinExistence type="predicted"/>
<accession>A0A6J7JHG1</accession>
<reference evidence="1" key="1">
    <citation type="submission" date="2020-05" db="EMBL/GenBank/DDBJ databases">
        <authorList>
            <person name="Chiriac C."/>
            <person name="Salcher M."/>
            <person name="Ghai R."/>
            <person name="Kavagutti S V."/>
        </authorList>
    </citation>
    <scope>NUCLEOTIDE SEQUENCE</scope>
</reference>
<name>A0A6J7JHG1_9ZZZZ</name>
<organism evidence="1">
    <name type="scientific">freshwater metagenome</name>
    <dbReference type="NCBI Taxonomy" id="449393"/>
    <lineage>
        <taxon>unclassified sequences</taxon>
        <taxon>metagenomes</taxon>
        <taxon>ecological metagenomes</taxon>
    </lineage>
</organism>
<gene>
    <name evidence="1" type="ORF">UFOPK3773_00955</name>
</gene>